<dbReference type="Pfam" id="PF02558">
    <property type="entry name" value="ApbA"/>
    <property type="match status" value="1"/>
</dbReference>
<protein>
    <recommendedName>
        <fullName evidence="4">2-dehydropantoate 2-reductase</fullName>
        <ecNumber evidence="4">1.1.1.169</ecNumber>
    </recommendedName>
    <alternativeName>
        <fullName evidence="4">Ketopantoate reductase</fullName>
    </alternativeName>
</protein>
<reference evidence="7 8" key="1">
    <citation type="submission" date="2023-10" db="EMBL/GenBank/DDBJ databases">
        <title>179-bfca-hs.</title>
        <authorList>
            <person name="Miliotis G."/>
            <person name="Sengupta P."/>
            <person name="Hameed A."/>
            <person name="Chuvochina M."/>
            <person name="Mcdonagh F."/>
            <person name="Simpson A.C."/>
            <person name="Singh N.K."/>
            <person name="Rekha P.D."/>
            <person name="Raman K."/>
            <person name="Hugenholtz P."/>
            <person name="Venkateswaran K."/>
        </authorList>
    </citation>
    <scope>NUCLEOTIDE SEQUENCE [LARGE SCALE GENOMIC DNA]</scope>
    <source>
        <strain evidence="7 8">179-BFC-A-HS</strain>
    </source>
</reference>
<comment type="catalytic activity">
    <reaction evidence="4">
        <text>(R)-pantoate + NADP(+) = 2-dehydropantoate + NADPH + H(+)</text>
        <dbReference type="Rhea" id="RHEA:16233"/>
        <dbReference type="ChEBI" id="CHEBI:11561"/>
        <dbReference type="ChEBI" id="CHEBI:15378"/>
        <dbReference type="ChEBI" id="CHEBI:15980"/>
        <dbReference type="ChEBI" id="CHEBI:57783"/>
        <dbReference type="ChEBI" id="CHEBI:58349"/>
        <dbReference type="EC" id="1.1.1.169"/>
    </reaction>
</comment>
<organism evidence="7 8">
    <name type="scientific">Tigheibacillus jepli</name>
    <dbReference type="NCBI Taxonomy" id="3035914"/>
    <lineage>
        <taxon>Bacteria</taxon>
        <taxon>Bacillati</taxon>
        <taxon>Bacillota</taxon>
        <taxon>Bacilli</taxon>
        <taxon>Bacillales</taxon>
        <taxon>Bacillaceae</taxon>
        <taxon>Tigheibacillus</taxon>
    </lineage>
</organism>
<evidence type="ECO:0000313" key="8">
    <source>
        <dbReference type="Proteomes" id="UP001228376"/>
    </source>
</evidence>
<evidence type="ECO:0000259" key="5">
    <source>
        <dbReference type="Pfam" id="PF02558"/>
    </source>
</evidence>
<keyword evidence="4" id="KW-0566">Pantothenate biosynthesis</keyword>
<evidence type="ECO:0000256" key="1">
    <source>
        <dbReference type="ARBA" id="ARBA00007870"/>
    </source>
</evidence>
<dbReference type="Gene3D" id="3.40.50.720">
    <property type="entry name" value="NAD(P)-binding Rossmann-like Domain"/>
    <property type="match status" value="1"/>
</dbReference>
<dbReference type="RefSeq" id="WP_320385118.1">
    <property type="nucleotide sequence ID" value="NZ_JAROCA020000003.1"/>
</dbReference>
<dbReference type="InterPro" id="IPR003710">
    <property type="entry name" value="ApbA"/>
</dbReference>
<keyword evidence="8" id="KW-1185">Reference proteome</keyword>
<gene>
    <name evidence="7" type="ORF">P5G51_017860</name>
</gene>
<dbReference type="SUPFAM" id="SSF51735">
    <property type="entry name" value="NAD(P)-binding Rossmann-fold domains"/>
    <property type="match status" value="1"/>
</dbReference>
<feature type="domain" description="Ketopantoate reductase C-terminal" evidence="6">
    <location>
        <begin position="178"/>
        <end position="299"/>
    </location>
</feature>
<dbReference type="PANTHER" id="PTHR21708:SF26">
    <property type="entry name" value="2-DEHYDROPANTOATE 2-REDUCTASE"/>
    <property type="match status" value="1"/>
</dbReference>
<dbReference type="PANTHER" id="PTHR21708">
    <property type="entry name" value="PROBABLE 2-DEHYDROPANTOATE 2-REDUCTASE"/>
    <property type="match status" value="1"/>
</dbReference>
<dbReference type="EC" id="1.1.1.169" evidence="4"/>
<evidence type="ECO:0000259" key="6">
    <source>
        <dbReference type="Pfam" id="PF08546"/>
    </source>
</evidence>
<dbReference type="InterPro" id="IPR013752">
    <property type="entry name" value="KPA_reductase"/>
</dbReference>
<dbReference type="Proteomes" id="UP001228376">
    <property type="component" value="Unassembled WGS sequence"/>
</dbReference>
<dbReference type="Gene3D" id="1.10.1040.10">
    <property type="entry name" value="N-(1-d-carboxylethyl)-l-norvaline Dehydrogenase, domain 2"/>
    <property type="match status" value="1"/>
</dbReference>
<dbReference type="Pfam" id="PF08546">
    <property type="entry name" value="ApbA_C"/>
    <property type="match status" value="1"/>
</dbReference>
<dbReference type="InterPro" id="IPR036291">
    <property type="entry name" value="NAD(P)-bd_dom_sf"/>
</dbReference>
<comment type="function">
    <text evidence="4">Catalyzes the NADPH-dependent reduction of ketopantoate into pantoic acid.</text>
</comment>
<sequence length="302" mass="33181">MHIAVIGAGALGLYYGGRFQEAGAKVTFLVREKRAEQINENGLHIKSTKGDYTIENVEITTKAEEIADPDLVLLSVKGYHLPGTLDDVKILADKGAFILPVLNGIEHIGILQQAVGKDAVLGGLCFIMATLDEKGHVVHSGDFDRLVYGELEPTQTNICQQLDELAKQSNIQAQHSDDIMLELWKKYMFITAFSGITTATNLPIGPVRENKDTFRVAEIMLDEMKQLANKCGSEVTEKDVESENNLLELDDEATSSMHQDRRKGLTLEVDHLQGGALRLAKAKGLDVPYIDAVHGIIKPFES</sequence>
<feature type="domain" description="Ketopantoate reductase N-terminal" evidence="5">
    <location>
        <begin position="3"/>
        <end position="152"/>
    </location>
</feature>
<dbReference type="InterPro" id="IPR013332">
    <property type="entry name" value="KPR_N"/>
</dbReference>
<name>A0ABU5CKR5_9BACI</name>
<proteinExistence type="inferred from homology"/>
<dbReference type="InterPro" id="IPR051402">
    <property type="entry name" value="KPR-Related"/>
</dbReference>
<comment type="pathway">
    <text evidence="4">Cofactor biosynthesis; (R)-pantothenate biosynthesis; (R)-pantoate from 3-methyl-2-oxobutanoate: step 2/2.</text>
</comment>
<comment type="similarity">
    <text evidence="1 4">Belongs to the ketopantoate reductase family.</text>
</comment>
<comment type="caution">
    <text evidence="7">The sequence shown here is derived from an EMBL/GenBank/DDBJ whole genome shotgun (WGS) entry which is preliminary data.</text>
</comment>
<evidence type="ECO:0000313" key="7">
    <source>
        <dbReference type="EMBL" id="MDY0406957.1"/>
    </source>
</evidence>
<dbReference type="SUPFAM" id="SSF48179">
    <property type="entry name" value="6-phosphogluconate dehydrogenase C-terminal domain-like"/>
    <property type="match status" value="1"/>
</dbReference>
<keyword evidence="2 4" id="KW-0521">NADP</keyword>
<dbReference type="InterPro" id="IPR008927">
    <property type="entry name" value="6-PGluconate_DH-like_C_sf"/>
</dbReference>
<evidence type="ECO:0000256" key="3">
    <source>
        <dbReference type="ARBA" id="ARBA00023002"/>
    </source>
</evidence>
<dbReference type="NCBIfam" id="TIGR00745">
    <property type="entry name" value="apbA_panE"/>
    <property type="match status" value="1"/>
</dbReference>
<dbReference type="InterPro" id="IPR013328">
    <property type="entry name" value="6PGD_dom2"/>
</dbReference>
<accession>A0ABU5CKR5</accession>
<evidence type="ECO:0000256" key="4">
    <source>
        <dbReference type="RuleBase" id="RU362068"/>
    </source>
</evidence>
<dbReference type="EMBL" id="JAROCA020000003">
    <property type="protein sequence ID" value="MDY0406957.1"/>
    <property type="molecule type" value="Genomic_DNA"/>
</dbReference>
<evidence type="ECO:0000256" key="2">
    <source>
        <dbReference type="ARBA" id="ARBA00022857"/>
    </source>
</evidence>
<keyword evidence="3 4" id="KW-0560">Oxidoreductase</keyword>